<dbReference type="AlphaFoldDB" id="A0A0K1P6S3"/>
<evidence type="ECO:0008006" key="4">
    <source>
        <dbReference type="Google" id="ProtNLM"/>
    </source>
</evidence>
<protein>
    <recommendedName>
        <fullName evidence="4">Transmembrane protein</fullName>
    </recommendedName>
</protein>
<dbReference type="STRING" id="216946.STURO_v1c07440"/>
<accession>A0A0K1P6S3</accession>
<reference evidence="2 3" key="1">
    <citation type="journal article" date="2015" name="Genome Announc.">
        <title>Complete Genome Sequence of Spiroplasma turonicum Strain Tab4cT, a Parasite of a Horse Fly, Haematopota sp. (Diptera: Tabanidae).</title>
        <authorList>
            <person name="Davis R.E."/>
            <person name="Shao J."/>
            <person name="Zhao Y."/>
            <person name="Gasparich G.E."/>
            <person name="Gaynor B.J."/>
            <person name="Donofrio N."/>
        </authorList>
    </citation>
    <scope>NUCLEOTIDE SEQUENCE [LARGE SCALE GENOMIC DNA]</scope>
    <source>
        <strain evidence="2 3">Tab4c</strain>
    </source>
</reference>
<dbReference type="KEGG" id="stur:STURON_00747"/>
<gene>
    <name evidence="2" type="ORF">STURON_00747</name>
</gene>
<organism evidence="2 3">
    <name type="scientific">Spiroplasma turonicum</name>
    <dbReference type="NCBI Taxonomy" id="216946"/>
    <lineage>
        <taxon>Bacteria</taxon>
        <taxon>Bacillati</taxon>
        <taxon>Mycoplasmatota</taxon>
        <taxon>Mollicutes</taxon>
        <taxon>Entomoplasmatales</taxon>
        <taxon>Spiroplasmataceae</taxon>
        <taxon>Spiroplasma</taxon>
    </lineage>
</organism>
<proteinExistence type="predicted"/>
<keyword evidence="1" id="KW-1133">Transmembrane helix</keyword>
<keyword evidence="3" id="KW-1185">Reference proteome</keyword>
<feature type="transmembrane region" description="Helical" evidence="1">
    <location>
        <begin position="43"/>
        <end position="63"/>
    </location>
</feature>
<keyword evidence="1" id="KW-0812">Transmembrane</keyword>
<evidence type="ECO:0000313" key="2">
    <source>
        <dbReference type="EMBL" id="AKU79993.1"/>
    </source>
</evidence>
<sequence length="242" mass="28940">MNKRNLDTNKISIKKDILYIFMIVLFLTNICGFENGTSNLINVLIYFDIFIMFLCLVFRIKLLKNIYKNVNTISINNKNIIKNIFFINLFIIIIIFLLSLLIINTSVEQLINISETLNKFKINHNSNEYYKNLFKMNIIILYILCLIFMINIFISYAIAINMYNAFKIFNNYLKKFIISLVILTKKRLSRLIEIFLILSFLLIQKEIVLVIFKIKLFKEYFLSNIYYKIVQNNSYYKWVSIP</sequence>
<feature type="transmembrane region" description="Helical" evidence="1">
    <location>
        <begin position="84"/>
        <end position="103"/>
    </location>
</feature>
<feature type="transmembrane region" description="Helical" evidence="1">
    <location>
        <begin position="194"/>
        <end position="214"/>
    </location>
</feature>
<name>A0A0K1P6S3_9MOLU</name>
<dbReference type="RefSeq" id="WP_075048572.1">
    <property type="nucleotide sequence ID" value="NZ_CP012328.1"/>
</dbReference>
<evidence type="ECO:0000313" key="3">
    <source>
        <dbReference type="Proteomes" id="UP000067243"/>
    </source>
</evidence>
<dbReference type="PATRIC" id="fig|216946.3.peg.776"/>
<feature type="transmembrane region" description="Helical" evidence="1">
    <location>
        <begin position="16"/>
        <end position="37"/>
    </location>
</feature>
<dbReference type="EMBL" id="CP012328">
    <property type="protein sequence ID" value="AKU79993.1"/>
    <property type="molecule type" value="Genomic_DNA"/>
</dbReference>
<keyword evidence="1" id="KW-0472">Membrane</keyword>
<evidence type="ECO:0000256" key="1">
    <source>
        <dbReference type="SAM" id="Phobius"/>
    </source>
</evidence>
<feature type="transmembrane region" description="Helical" evidence="1">
    <location>
        <begin position="139"/>
        <end position="166"/>
    </location>
</feature>
<dbReference type="Proteomes" id="UP000067243">
    <property type="component" value="Chromosome"/>
</dbReference>